<dbReference type="PANTHER" id="PTHR42682:SF4">
    <property type="entry name" value="NADH-UBIQUINONE_PLASTOQUINONE"/>
    <property type="match status" value="1"/>
</dbReference>
<dbReference type="PRINTS" id="PR01437">
    <property type="entry name" value="NUOXDRDTASE4"/>
</dbReference>
<feature type="transmembrane region" description="Helical" evidence="8">
    <location>
        <begin position="229"/>
        <end position="249"/>
    </location>
</feature>
<dbReference type="NCBIfam" id="NF009310">
    <property type="entry name" value="PRK12668.1"/>
    <property type="match status" value="1"/>
</dbReference>
<sequence>MTAADLIPTLPSLPADVMAALWTPGIVLMLAGLVAAVGSQTIRAGALLLGPLLAFLVLLGTPVGTTVTLEWLGFELTPVRHDRLSLVFVLVFLLAALLAGVYALHSKSRLEVSSALIYAGAAVGAVMAGDLVTLFIYWELTAIASVFLIWVNGTDRAYRAGMRYLLVQVVSGLLLIGGAVVIWRETGTLAFDRMVLESPATWAIFVAFGIKAAFPLLNGWMQDGYPEGSVIGTVVLSAFTTKLAIYALARGFPGTELLIPIGAAMAVWPAIPAILETDLRRVLAYALNCQLGFMVVGIGVGTAEGINGAVGHAFASTIYQGLLYMATGAVLFRMGTVEVSRLGGLARAMPLTAAFCIVGAAAMAAAPLFSSYVVKSLTLSAAAHEGHYAAYIALIVAGGLAVVHGGLKVPYLAFFAPRRGPAPAEEPREAPANMLIAMALAAGVTVGLGVSPTAFYALLPFPVEYAPYKTASVLTQLQLLTFAALAFALLLRWGLVIRDRKVVVLNTDWLYRVPGRFLAVELSDQAAQFRAGLARIGMGLARDLGGFFLRTHGPEGVMARPWPIGLTVMWVAIVLVCSLVLYYL</sequence>
<keyword evidence="4 8" id="KW-1133">Transmembrane helix</keyword>
<feature type="transmembrane region" description="Helical" evidence="8">
    <location>
        <begin position="309"/>
        <end position="332"/>
    </location>
</feature>
<comment type="caution">
    <text evidence="10">The sequence shown here is derived from an EMBL/GenBank/DDBJ whole genome shotgun (WGS) entry which is preliminary data.</text>
</comment>
<reference evidence="10" key="1">
    <citation type="submission" date="2022-06" db="EMBL/GenBank/DDBJ databases">
        <title>Isolation and Genomics of Futiania mangrovii gen. nov., sp. nov., a Rare and Metabolically-versatile member in the Class Alphaproteobacteria.</title>
        <authorList>
            <person name="Liu L."/>
            <person name="Huang W.-C."/>
            <person name="Pan J."/>
            <person name="Li J."/>
            <person name="Huang Y."/>
            <person name="Du H."/>
            <person name="Liu Y."/>
            <person name="Li M."/>
        </authorList>
    </citation>
    <scope>NUCLEOTIDE SEQUENCE</scope>
    <source>
        <strain evidence="10">FT118</strain>
    </source>
</reference>
<feature type="transmembrane region" description="Helical" evidence="8">
    <location>
        <begin position="164"/>
        <end position="183"/>
    </location>
</feature>
<dbReference type="InterPro" id="IPR003918">
    <property type="entry name" value="NADH_UbQ_OxRdtase"/>
</dbReference>
<evidence type="ECO:0000256" key="7">
    <source>
        <dbReference type="RuleBase" id="RU000320"/>
    </source>
</evidence>
<proteinExistence type="predicted"/>
<dbReference type="PANTHER" id="PTHR42682">
    <property type="entry name" value="HYDROGENASE-4 COMPONENT F"/>
    <property type="match status" value="1"/>
</dbReference>
<dbReference type="GO" id="GO:0008137">
    <property type="term" value="F:NADH dehydrogenase (ubiquinone) activity"/>
    <property type="evidence" value="ECO:0007669"/>
    <property type="project" value="InterPro"/>
</dbReference>
<feature type="transmembrane region" description="Helical" evidence="8">
    <location>
        <begin position="435"/>
        <end position="459"/>
    </location>
</feature>
<evidence type="ECO:0000256" key="3">
    <source>
        <dbReference type="ARBA" id="ARBA00022692"/>
    </source>
</evidence>
<feature type="transmembrane region" description="Helical" evidence="8">
    <location>
        <begin position="199"/>
        <end position="217"/>
    </location>
</feature>
<dbReference type="Pfam" id="PF00361">
    <property type="entry name" value="Proton_antipo_M"/>
    <property type="match status" value="1"/>
</dbReference>
<feature type="transmembrane region" description="Helical" evidence="8">
    <location>
        <begin position="112"/>
        <end position="129"/>
    </location>
</feature>
<feature type="transmembrane region" description="Helical" evidence="8">
    <location>
        <begin position="388"/>
        <end position="414"/>
    </location>
</feature>
<keyword evidence="5" id="KW-0560">Oxidoreductase</keyword>
<evidence type="ECO:0000259" key="9">
    <source>
        <dbReference type="Pfam" id="PF00361"/>
    </source>
</evidence>
<dbReference type="EMBL" id="JAMZFT010000001">
    <property type="protein sequence ID" value="MCP1336040.1"/>
    <property type="molecule type" value="Genomic_DNA"/>
</dbReference>
<protein>
    <submittedName>
        <fullName evidence="10">Na(+)/H(+) antiporter subunit D</fullName>
    </submittedName>
</protein>
<evidence type="ECO:0000256" key="2">
    <source>
        <dbReference type="ARBA" id="ARBA00022475"/>
    </source>
</evidence>
<evidence type="ECO:0000256" key="6">
    <source>
        <dbReference type="ARBA" id="ARBA00023136"/>
    </source>
</evidence>
<accession>A0A9J6PDZ3</accession>
<gene>
    <name evidence="10" type="ORF">NJQ99_06445</name>
</gene>
<feature type="transmembrane region" description="Helical" evidence="8">
    <location>
        <begin position="564"/>
        <end position="583"/>
    </location>
</feature>
<dbReference type="InterPro" id="IPR001750">
    <property type="entry name" value="ND/Mrp_TM"/>
</dbReference>
<keyword evidence="11" id="KW-1185">Reference proteome</keyword>
<evidence type="ECO:0000256" key="5">
    <source>
        <dbReference type="ARBA" id="ARBA00023002"/>
    </source>
</evidence>
<organism evidence="10 11">
    <name type="scientific">Futiania mangrovi</name>
    <dbReference type="NCBI Taxonomy" id="2959716"/>
    <lineage>
        <taxon>Bacteria</taxon>
        <taxon>Pseudomonadati</taxon>
        <taxon>Pseudomonadota</taxon>
        <taxon>Alphaproteobacteria</taxon>
        <taxon>Futianiales</taxon>
        <taxon>Futianiaceae</taxon>
        <taxon>Futiania</taxon>
    </lineage>
</organism>
<feature type="transmembrane region" description="Helical" evidence="8">
    <location>
        <begin position="20"/>
        <end position="38"/>
    </location>
</feature>
<dbReference type="RefSeq" id="WP_269331960.1">
    <property type="nucleotide sequence ID" value="NZ_JAMZFT010000001.1"/>
</dbReference>
<keyword evidence="2" id="KW-1003">Cell membrane</keyword>
<feature type="transmembrane region" description="Helical" evidence="8">
    <location>
        <begin position="282"/>
        <end position="303"/>
    </location>
</feature>
<evidence type="ECO:0000256" key="4">
    <source>
        <dbReference type="ARBA" id="ARBA00022989"/>
    </source>
</evidence>
<keyword evidence="3 7" id="KW-0812">Transmembrane</keyword>
<feature type="transmembrane region" description="Helical" evidence="8">
    <location>
        <begin position="344"/>
        <end position="368"/>
    </location>
</feature>
<dbReference type="GO" id="GO:0005886">
    <property type="term" value="C:plasma membrane"/>
    <property type="evidence" value="ECO:0007669"/>
    <property type="project" value="UniProtKB-SubCell"/>
</dbReference>
<evidence type="ECO:0000256" key="1">
    <source>
        <dbReference type="ARBA" id="ARBA00004651"/>
    </source>
</evidence>
<feature type="transmembrane region" description="Helical" evidence="8">
    <location>
        <begin position="471"/>
        <end position="491"/>
    </location>
</feature>
<evidence type="ECO:0000313" key="10">
    <source>
        <dbReference type="EMBL" id="MCP1336040.1"/>
    </source>
</evidence>
<dbReference type="Proteomes" id="UP001055804">
    <property type="component" value="Unassembled WGS sequence"/>
</dbReference>
<dbReference type="GO" id="GO:0042773">
    <property type="term" value="P:ATP synthesis coupled electron transport"/>
    <property type="evidence" value="ECO:0007669"/>
    <property type="project" value="InterPro"/>
</dbReference>
<comment type="subcellular location">
    <subcellularLocation>
        <location evidence="1">Cell membrane</location>
        <topology evidence="1">Multi-pass membrane protein</topology>
    </subcellularLocation>
    <subcellularLocation>
        <location evidence="7">Membrane</location>
        <topology evidence="7">Multi-pass membrane protein</topology>
    </subcellularLocation>
</comment>
<dbReference type="AlphaFoldDB" id="A0A9J6PDZ3"/>
<feature type="transmembrane region" description="Helical" evidence="8">
    <location>
        <begin position="84"/>
        <end position="105"/>
    </location>
</feature>
<name>A0A9J6PDZ3_9PROT</name>
<feature type="transmembrane region" description="Helical" evidence="8">
    <location>
        <begin position="45"/>
        <end position="64"/>
    </location>
</feature>
<feature type="domain" description="NADH:quinone oxidoreductase/Mrp antiporter transmembrane" evidence="9">
    <location>
        <begin position="128"/>
        <end position="397"/>
    </location>
</feature>
<dbReference type="GO" id="GO:0016491">
    <property type="term" value="F:oxidoreductase activity"/>
    <property type="evidence" value="ECO:0007669"/>
    <property type="project" value="UniProtKB-KW"/>
</dbReference>
<keyword evidence="6 8" id="KW-0472">Membrane</keyword>
<dbReference type="InterPro" id="IPR052175">
    <property type="entry name" value="ComplexI-like_HydComp"/>
</dbReference>
<evidence type="ECO:0000256" key="8">
    <source>
        <dbReference type="SAM" id="Phobius"/>
    </source>
</evidence>
<evidence type="ECO:0000313" key="11">
    <source>
        <dbReference type="Proteomes" id="UP001055804"/>
    </source>
</evidence>
<feature type="transmembrane region" description="Helical" evidence="8">
    <location>
        <begin position="135"/>
        <end position="152"/>
    </location>
</feature>
<feature type="transmembrane region" description="Helical" evidence="8">
    <location>
        <begin position="255"/>
        <end position="275"/>
    </location>
</feature>